<gene>
    <name evidence="1" type="ORF">AGLY_008229</name>
</gene>
<accession>A0A6G0TLT5</accession>
<reference evidence="1 2" key="1">
    <citation type="submission" date="2019-08" db="EMBL/GenBank/DDBJ databases">
        <title>The genome of the soybean aphid Biotype 1, its phylome, world population structure and adaptation to the North American continent.</title>
        <authorList>
            <person name="Giordano R."/>
            <person name="Donthu R.K."/>
            <person name="Hernandez A.G."/>
            <person name="Wright C.L."/>
            <person name="Zimin A.V."/>
        </authorList>
    </citation>
    <scope>NUCLEOTIDE SEQUENCE [LARGE SCALE GENOMIC DNA]</scope>
    <source>
        <tissue evidence="1">Whole aphids</tissue>
    </source>
</reference>
<organism evidence="1 2">
    <name type="scientific">Aphis glycines</name>
    <name type="common">Soybean aphid</name>
    <dbReference type="NCBI Taxonomy" id="307491"/>
    <lineage>
        <taxon>Eukaryota</taxon>
        <taxon>Metazoa</taxon>
        <taxon>Ecdysozoa</taxon>
        <taxon>Arthropoda</taxon>
        <taxon>Hexapoda</taxon>
        <taxon>Insecta</taxon>
        <taxon>Pterygota</taxon>
        <taxon>Neoptera</taxon>
        <taxon>Paraneoptera</taxon>
        <taxon>Hemiptera</taxon>
        <taxon>Sternorrhyncha</taxon>
        <taxon>Aphidomorpha</taxon>
        <taxon>Aphidoidea</taxon>
        <taxon>Aphididae</taxon>
        <taxon>Aphidini</taxon>
        <taxon>Aphis</taxon>
        <taxon>Aphis</taxon>
    </lineage>
</organism>
<evidence type="ECO:0000313" key="2">
    <source>
        <dbReference type="Proteomes" id="UP000475862"/>
    </source>
</evidence>
<dbReference type="OrthoDB" id="10652853at2759"/>
<name>A0A6G0TLT5_APHGL</name>
<proteinExistence type="predicted"/>
<sequence>MPHSFFKCLCKFLKWTYDFSHFGHGNWPSTLNKEDNSLISHNLKKFSFYKKVMSYKFFRVYSSIPFTGYAIQWKHILAEKLICLFICFYQLSYNKALIELRKATFQLKDFFKSLMCHRPKFHSEGQNETNLGEVVVSVTTKVHVNKNLKYKSASAKQRSDYAHQNDTDNNGHWLYLLD</sequence>
<dbReference type="EMBL" id="VYZN01000027">
    <property type="protein sequence ID" value="KAE9534937.1"/>
    <property type="molecule type" value="Genomic_DNA"/>
</dbReference>
<evidence type="ECO:0000313" key="1">
    <source>
        <dbReference type="EMBL" id="KAE9534937.1"/>
    </source>
</evidence>
<comment type="caution">
    <text evidence="1">The sequence shown here is derived from an EMBL/GenBank/DDBJ whole genome shotgun (WGS) entry which is preliminary data.</text>
</comment>
<dbReference type="AlphaFoldDB" id="A0A6G0TLT5"/>
<protein>
    <submittedName>
        <fullName evidence="1">Uncharacterized protein</fullName>
    </submittedName>
</protein>
<dbReference type="Proteomes" id="UP000475862">
    <property type="component" value="Unassembled WGS sequence"/>
</dbReference>
<keyword evidence="2" id="KW-1185">Reference proteome</keyword>